<evidence type="ECO:0000256" key="1">
    <source>
        <dbReference type="PROSITE-ProRule" id="PRU00267"/>
    </source>
</evidence>
<feature type="region of interest" description="Disordered" evidence="2">
    <location>
        <begin position="1"/>
        <end position="120"/>
    </location>
</feature>
<accession>A0A811V4C2</accession>
<proteinExistence type="predicted"/>
<dbReference type="CDD" id="cd00084">
    <property type="entry name" value="HMG-box_SF"/>
    <property type="match status" value="1"/>
</dbReference>
<dbReference type="InterPro" id="IPR036910">
    <property type="entry name" value="HMG_box_dom_sf"/>
</dbReference>
<dbReference type="EMBL" id="CAJHJT010000034">
    <property type="protein sequence ID" value="CAD7005691.1"/>
    <property type="molecule type" value="Genomic_DNA"/>
</dbReference>
<evidence type="ECO:0000259" key="3">
    <source>
        <dbReference type="PROSITE" id="PS50118"/>
    </source>
</evidence>
<dbReference type="SUPFAM" id="SSF47095">
    <property type="entry name" value="HMG-box"/>
    <property type="match status" value="1"/>
</dbReference>
<dbReference type="InterPro" id="IPR042477">
    <property type="entry name" value="HMGXB4"/>
</dbReference>
<comment type="caution">
    <text evidence="4">The sequence shown here is derived from an EMBL/GenBank/DDBJ whole genome shotgun (WGS) entry which is preliminary data.</text>
</comment>
<feature type="region of interest" description="Disordered" evidence="2">
    <location>
        <begin position="223"/>
        <end position="326"/>
    </location>
</feature>
<dbReference type="PANTHER" id="PTHR46584:SF1">
    <property type="entry name" value="HMG DOMAIN-CONTAINING PROTEIN 4"/>
    <property type="match status" value="1"/>
</dbReference>
<evidence type="ECO:0000256" key="2">
    <source>
        <dbReference type="SAM" id="MobiDB-lite"/>
    </source>
</evidence>
<feature type="compositionally biased region" description="Polar residues" evidence="2">
    <location>
        <begin position="273"/>
        <end position="308"/>
    </location>
</feature>
<feature type="DNA-binding region" description="HMG box" evidence="1">
    <location>
        <begin position="178"/>
        <end position="233"/>
    </location>
</feature>
<evidence type="ECO:0000313" key="4">
    <source>
        <dbReference type="EMBL" id="CAD7005691.1"/>
    </source>
</evidence>
<sequence length="451" mass="49421">METPQNTTASKDFQVTGVSRSGRVRKKSSKLLDFQSPDEVEKKLKRAAKLPTRNGNVRGRNLLGGVGRPPRRSHLSVGSGLGGDISDLAEEDNELHDDMSDNVTDDENFGDNNNPTGDSDEDLKELVAGIVDGEHPDSNGNPESKVRQSLYMTEKANKRRVLKDGRVVTGKVERKDKGKTRYTAYSMWARELRKTGKLGKGQDMDFSNTAKRLGELWANVSNKEKDSWRRKAKVQATKAKSRERITPAPTSPYQPYFKPTTSRTKKLADERQQTPQPITPVTSNRSKPRGNSVSVTSNTGDSPTTGLTTKRRRNNSLNRGSGLNSNDLNTYALTAGNITINNNLTNITSVASHTTNSHNKKTSLPNIEPIDTAAHLKLLGESLTIIGERLKEHEGQIAVSGSLSVLLDSLLCSLGPLLCLTTRIPGLERKPQLSENLTATLDNIAYVMPGL</sequence>
<feature type="compositionally biased region" description="Polar residues" evidence="2">
    <location>
        <begin position="1"/>
        <end position="13"/>
    </location>
</feature>
<dbReference type="Proteomes" id="UP000606786">
    <property type="component" value="Unassembled WGS sequence"/>
</dbReference>
<keyword evidence="1" id="KW-0238">DNA-binding</keyword>
<dbReference type="GO" id="GO:0003677">
    <property type="term" value="F:DNA binding"/>
    <property type="evidence" value="ECO:0007669"/>
    <property type="project" value="UniProtKB-UniRule"/>
</dbReference>
<feature type="compositionally biased region" description="Low complexity" evidence="2">
    <location>
        <begin position="315"/>
        <end position="326"/>
    </location>
</feature>
<dbReference type="InterPro" id="IPR009071">
    <property type="entry name" value="HMG_box_dom"/>
</dbReference>
<protein>
    <submittedName>
        <fullName evidence="4">(Mediterranean fruit fly) hypothetical protein</fullName>
    </submittedName>
</protein>
<dbReference type="AlphaFoldDB" id="A0A811V4C2"/>
<name>A0A811V4C2_CERCA</name>
<dbReference type="Gene3D" id="1.10.30.10">
    <property type="entry name" value="High mobility group box domain"/>
    <property type="match status" value="1"/>
</dbReference>
<evidence type="ECO:0000313" key="5">
    <source>
        <dbReference type="Proteomes" id="UP000606786"/>
    </source>
</evidence>
<keyword evidence="5" id="KW-1185">Reference proteome</keyword>
<gene>
    <name evidence="4" type="ORF">CCAP1982_LOCUS14043</name>
</gene>
<keyword evidence="1" id="KW-0539">Nucleus</keyword>
<dbReference type="GO" id="GO:0005634">
    <property type="term" value="C:nucleus"/>
    <property type="evidence" value="ECO:0007669"/>
    <property type="project" value="UniProtKB-UniRule"/>
</dbReference>
<dbReference type="PROSITE" id="PS50118">
    <property type="entry name" value="HMG_BOX_2"/>
    <property type="match status" value="1"/>
</dbReference>
<reference evidence="4" key="1">
    <citation type="submission" date="2020-11" db="EMBL/GenBank/DDBJ databases">
        <authorList>
            <person name="Whitehead M."/>
        </authorList>
    </citation>
    <scope>NUCLEOTIDE SEQUENCE</scope>
    <source>
        <strain evidence="4">EGII</strain>
    </source>
</reference>
<dbReference type="PANTHER" id="PTHR46584">
    <property type="entry name" value="HMG DOMAIN-CONTAINING PROTEIN 4"/>
    <property type="match status" value="1"/>
</dbReference>
<feature type="domain" description="HMG box" evidence="3">
    <location>
        <begin position="178"/>
        <end position="233"/>
    </location>
</feature>
<organism evidence="4 5">
    <name type="scientific">Ceratitis capitata</name>
    <name type="common">Mediterranean fruit fly</name>
    <name type="synonym">Tephritis capitata</name>
    <dbReference type="NCBI Taxonomy" id="7213"/>
    <lineage>
        <taxon>Eukaryota</taxon>
        <taxon>Metazoa</taxon>
        <taxon>Ecdysozoa</taxon>
        <taxon>Arthropoda</taxon>
        <taxon>Hexapoda</taxon>
        <taxon>Insecta</taxon>
        <taxon>Pterygota</taxon>
        <taxon>Neoptera</taxon>
        <taxon>Endopterygota</taxon>
        <taxon>Diptera</taxon>
        <taxon>Brachycera</taxon>
        <taxon>Muscomorpha</taxon>
        <taxon>Tephritoidea</taxon>
        <taxon>Tephritidae</taxon>
        <taxon>Ceratitis</taxon>
        <taxon>Ceratitis</taxon>
    </lineage>
</organism>
<dbReference type="OrthoDB" id="4777606at2759"/>